<keyword evidence="7 13" id="KW-0067">ATP-binding</keyword>
<keyword evidence="5 11" id="KW-0812">Transmembrane</keyword>
<dbReference type="InterPro" id="IPR027417">
    <property type="entry name" value="P-loop_NTPase"/>
</dbReference>
<dbReference type="EMBL" id="JBBHKQ010000002">
    <property type="protein sequence ID" value="MEJ5901920.1"/>
    <property type="molecule type" value="Genomic_DNA"/>
</dbReference>
<dbReference type="InterPro" id="IPR003439">
    <property type="entry name" value="ABC_transporter-like_ATP-bd"/>
</dbReference>
<feature type="domain" description="ABC transporter" evidence="12">
    <location>
        <begin position="369"/>
        <end position="604"/>
    </location>
</feature>
<evidence type="ECO:0000256" key="11">
    <source>
        <dbReference type="SAM" id="Phobius"/>
    </source>
</evidence>
<evidence type="ECO:0000313" key="13">
    <source>
        <dbReference type="EMBL" id="MEJ5901920.1"/>
    </source>
</evidence>
<evidence type="ECO:0000313" key="14">
    <source>
        <dbReference type="Proteomes" id="UP001362311"/>
    </source>
</evidence>
<keyword evidence="9 11" id="KW-0472">Membrane</keyword>
<gene>
    <name evidence="13" type="ORF">WIX40_17610</name>
</gene>
<evidence type="ECO:0000256" key="2">
    <source>
        <dbReference type="ARBA" id="ARBA00004651"/>
    </source>
</evidence>
<organism evidence="13 14">
    <name type="scientific">Ochrobactrum teleogrylli</name>
    <dbReference type="NCBI Taxonomy" id="2479765"/>
    <lineage>
        <taxon>Bacteria</taxon>
        <taxon>Pseudomonadati</taxon>
        <taxon>Pseudomonadota</taxon>
        <taxon>Alphaproteobacteria</taxon>
        <taxon>Hyphomicrobiales</taxon>
        <taxon>Brucellaceae</taxon>
        <taxon>Brucella/Ochrobactrum group</taxon>
        <taxon>Ochrobactrum</taxon>
    </lineage>
</organism>
<dbReference type="CDD" id="cd03219">
    <property type="entry name" value="ABC_Mj1267_LivG_branched"/>
    <property type="match status" value="1"/>
</dbReference>
<keyword evidence="4" id="KW-1003">Cell membrane</keyword>
<dbReference type="InterPro" id="IPR001851">
    <property type="entry name" value="ABC_transp_permease"/>
</dbReference>
<protein>
    <submittedName>
        <fullName evidence="13">Branched-chain amino acid ABC transporter ATP-binding protein/permease</fullName>
    </submittedName>
</protein>
<evidence type="ECO:0000259" key="12">
    <source>
        <dbReference type="PROSITE" id="PS50893"/>
    </source>
</evidence>
<feature type="transmembrane region" description="Helical" evidence="11">
    <location>
        <begin position="253"/>
        <end position="282"/>
    </location>
</feature>
<evidence type="ECO:0000256" key="10">
    <source>
        <dbReference type="SAM" id="MobiDB-lite"/>
    </source>
</evidence>
<name>A0ABD5JZM3_9HYPH</name>
<evidence type="ECO:0000256" key="8">
    <source>
        <dbReference type="ARBA" id="ARBA00022989"/>
    </source>
</evidence>
<feature type="transmembrane region" description="Helical" evidence="11">
    <location>
        <begin position="294"/>
        <end position="315"/>
    </location>
</feature>
<dbReference type="InterPro" id="IPR032823">
    <property type="entry name" value="BCA_ABC_TP_C"/>
</dbReference>
<feature type="transmembrane region" description="Helical" evidence="11">
    <location>
        <begin position="219"/>
        <end position="241"/>
    </location>
</feature>
<dbReference type="PANTHER" id="PTHR45772">
    <property type="entry name" value="CONSERVED COMPONENT OF ABC TRANSPORTER FOR NATURAL AMINO ACIDS-RELATED"/>
    <property type="match status" value="1"/>
</dbReference>
<evidence type="ECO:0000256" key="3">
    <source>
        <dbReference type="ARBA" id="ARBA00022448"/>
    </source>
</evidence>
<feature type="transmembrane region" description="Helical" evidence="11">
    <location>
        <begin position="170"/>
        <end position="190"/>
    </location>
</feature>
<keyword evidence="3" id="KW-0813">Transport</keyword>
<evidence type="ECO:0000256" key="4">
    <source>
        <dbReference type="ARBA" id="ARBA00022475"/>
    </source>
</evidence>
<dbReference type="GO" id="GO:0005524">
    <property type="term" value="F:ATP binding"/>
    <property type="evidence" value="ECO:0007669"/>
    <property type="project" value="UniProtKB-KW"/>
</dbReference>
<comment type="subcellular location">
    <subcellularLocation>
        <location evidence="1">Cell inner membrane</location>
    </subcellularLocation>
    <subcellularLocation>
        <location evidence="2">Cell membrane</location>
        <topology evidence="2">Multi-pass membrane protein</topology>
    </subcellularLocation>
</comment>
<dbReference type="Pfam" id="PF12399">
    <property type="entry name" value="BCA_ABC_TP_C"/>
    <property type="match status" value="1"/>
</dbReference>
<dbReference type="Proteomes" id="UP001362311">
    <property type="component" value="Unassembled WGS sequence"/>
</dbReference>
<evidence type="ECO:0000256" key="7">
    <source>
        <dbReference type="ARBA" id="ARBA00022840"/>
    </source>
</evidence>
<sequence>MSISETLSGTGTKKTRLGWGPIAFFGVLALLLLLPLAINNAFVSHIFITICLFAALSTAWNLVGGFAGQMSLGHAVFYGIGGYTGVILFNLGISPWFSMFVGALIAALVGMLISYPCFRLKGPFYSLASIAFLEVFRVLSLHFGALTGGATGLMIELRLGWTWMVFRERWPSLLIVFGMLLVTLLVTWAVRRSRLGFYLVATRERESAARAAGVRTVRVRLIAVAISSALCAMLGTFHAMYLTFIEPAAMFSLAFSIQIAMFALIGGLGTVAGPLLGAALLVPITEWARASLGASALGLHGFVYGLVLILVVLFMPNGIMGALKRFTRKPTATDSKDAAPATETGPIIAPATATAAPSPDRSGIGQDILRVENLNKHFGGLHVTRNVSFTLREGEVLGLIGPNGAGKTTLFNMISGFMSPDEGKVSMRGPDGEFHTPNNPADFAALGLGRTFQIVQPFAAMTVEENIMVGAFYRHHEEKDAREAARQTAWRMGLGPLLNAEARGLTIGGLKRLEVARVMAMEPRVLLLDEVMAGINQTDVRRAIDLMLSIRDSGVSIIAIEHVMQAVMSLSDRVIVLASGEVIAQGRPQDVVRDPQVVEAYLGKEFAHAHA</sequence>
<dbReference type="PANTHER" id="PTHR45772:SF7">
    <property type="entry name" value="AMINO ACID ABC TRANSPORTER ATP-BINDING PROTEIN"/>
    <property type="match status" value="1"/>
</dbReference>
<dbReference type="InterPro" id="IPR043428">
    <property type="entry name" value="LivM-like"/>
</dbReference>
<feature type="transmembrane region" description="Helical" evidence="11">
    <location>
        <begin position="17"/>
        <end position="38"/>
    </location>
</feature>
<dbReference type="SMART" id="SM00382">
    <property type="entry name" value="AAA"/>
    <property type="match status" value="1"/>
</dbReference>
<dbReference type="InterPro" id="IPR051120">
    <property type="entry name" value="ABC_AA/LPS_Transport"/>
</dbReference>
<feature type="compositionally biased region" description="Low complexity" evidence="10">
    <location>
        <begin position="338"/>
        <end position="357"/>
    </location>
</feature>
<evidence type="ECO:0000256" key="5">
    <source>
        <dbReference type="ARBA" id="ARBA00022692"/>
    </source>
</evidence>
<dbReference type="Pfam" id="PF02653">
    <property type="entry name" value="BPD_transp_2"/>
    <property type="match status" value="1"/>
</dbReference>
<feature type="transmembrane region" description="Helical" evidence="11">
    <location>
        <begin position="99"/>
        <end position="118"/>
    </location>
</feature>
<accession>A0ABD5JZM3</accession>
<dbReference type="RefSeq" id="WP_339441095.1">
    <property type="nucleotide sequence ID" value="NZ_JBBHKQ010000002.1"/>
</dbReference>
<reference evidence="13 14" key="1">
    <citation type="submission" date="2024-03" db="EMBL/GenBank/DDBJ databases">
        <title>Reference genomes for the five species model microbial community.</title>
        <authorList>
            <person name="Padfield D."/>
        </authorList>
    </citation>
    <scope>NUCLEOTIDE SEQUENCE [LARGE SCALE GENOMIC DNA]</scope>
    <source>
        <strain evidence="13 14">AB1</strain>
    </source>
</reference>
<evidence type="ECO:0000256" key="9">
    <source>
        <dbReference type="ARBA" id="ARBA00023136"/>
    </source>
</evidence>
<keyword evidence="8 11" id="KW-1133">Transmembrane helix</keyword>
<feature type="transmembrane region" description="Helical" evidence="11">
    <location>
        <begin position="44"/>
        <end position="63"/>
    </location>
</feature>
<feature type="transmembrane region" description="Helical" evidence="11">
    <location>
        <begin position="130"/>
        <end position="150"/>
    </location>
</feature>
<feature type="transmembrane region" description="Helical" evidence="11">
    <location>
        <begin position="75"/>
        <end position="93"/>
    </location>
</feature>
<dbReference type="Pfam" id="PF00005">
    <property type="entry name" value="ABC_tran"/>
    <property type="match status" value="1"/>
</dbReference>
<keyword evidence="6" id="KW-0547">Nucleotide-binding</keyword>
<comment type="caution">
    <text evidence="13">The sequence shown here is derived from an EMBL/GenBank/DDBJ whole genome shotgun (WGS) entry which is preliminary data.</text>
</comment>
<proteinExistence type="predicted"/>
<evidence type="ECO:0000256" key="6">
    <source>
        <dbReference type="ARBA" id="ARBA00022741"/>
    </source>
</evidence>
<evidence type="ECO:0000256" key="1">
    <source>
        <dbReference type="ARBA" id="ARBA00004533"/>
    </source>
</evidence>
<dbReference type="Gene3D" id="3.40.50.300">
    <property type="entry name" value="P-loop containing nucleotide triphosphate hydrolases"/>
    <property type="match status" value="1"/>
</dbReference>
<dbReference type="SUPFAM" id="SSF52540">
    <property type="entry name" value="P-loop containing nucleoside triphosphate hydrolases"/>
    <property type="match status" value="1"/>
</dbReference>
<dbReference type="AlphaFoldDB" id="A0ABD5JZM3"/>
<dbReference type="PROSITE" id="PS50893">
    <property type="entry name" value="ABC_TRANSPORTER_2"/>
    <property type="match status" value="1"/>
</dbReference>
<feature type="region of interest" description="Disordered" evidence="10">
    <location>
        <begin position="332"/>
        <end position="360"/>
    </location>
</feature>
<dbReference type="GO" id="GO:0005886">
    <property type="term" value="C:plasma membrane"/>
    <property type="evidence" value="ECO:0007669"/>
    <property type="project" value="UniProtKB-SubCell"/>
</dbReference>
<dbReference type="InterPro" id="IPR003593">
    <property type="entry name" value="AAA+_ATPase"/>
</dbReference>
<dbReference type="CDD" id="cd06581">
    <property type="entry name" value="TM_PBP1_LivM_like"/>
    <property type="match status" value="1"/>
</dbReference>